<dbReference type="EMBL" id="JAOPLU010000002">
    <property type="protein sequence ID" value="MDM5131400.1"/>
    <property type="molecule type" value="Genomic_DNA"/>
</dbReference>
<keyword evidence="3" id="KW-1185">Reference proteome</keyword>
<evidence type="ECO:0000313" key="2">
    <source>
        <dbReference type="EMBL" id="MDM5131400.1"/>
    </source>
</evidence>
<dbReference type="InterPro" id="IPR057382">
    <property type="entry name" value="TseH"/>
</dbReference>
<evidence type="ECO:0000259" key="1">
    <source>
        <dbReference type="Pfam" id="PF25218"/>
    </source>
</evidence>
<sequence length="208" mass="23886">MNNILTTPLDDFFITDIRLNTDKDFLIPLIFTSYRIAVRGQFGLYYLGHAGVLLVNGATGQTRYYEYGRYPDPKAFEPGIVRGSIKQPVELDSGMIVESSFKSTLHEISQSHGQSSNIAGVVMRGYFYEKALDWINKKRRENHSPTKKGYGLFQNNCMTFVIDLAEHLGLDTYWRPPIVVPTLYAEQFQLQYTDLDYDFKNDILEVSE</sequence>
<evidence type="ECO:0000313" key="3">
    <source>
        <dbReference type="Proteomes" id="UP001168109"/>
    </source>
</evidence>
<protein>
    <recommendedName>
        <fullName evidence="1">Type VI secretion system effector TseH-like domain-containing protein</fullName>
    </recommendedName>
</protein>
<gene>
    <name evidence="2" type="ORF">OB962_10365</name>
</gene>
<dbReference type="Pfam" id="PF25218">
    <property type="entry name" value="TseH"/>
    <property type="match status" value="1"/>
</dbReference>
<name>A0ABT7QBR8_9GAMM</name>
<proteinExistence type="predicted"/>
<comment type="caution">
    <text evidence="2">The sequence shown here is derived from an EMBL/GenBank/DDBJ whole genome shotgun (WGS) entry which is preliminary data.</text>
</comment>
<reference evidence="2" key="1">
    <citation type="submission" date="2024-05" db="EMBL/GenBank/DDBJ databases">
        <title>WGS of Aeromonas isolates.</title>
        <authorList>
            <person name="Lee H."/>
        </authorList>
    </citation>
    <scope>NUCLEOTIDE SEQUENCE</scope>
    <source>
        <strain evidence="2">LP308</strain>
    </source>
</reference>
<dbReference type="Proteomes" id="UP001168109">
    <property type="component" value="Unassembled WGS sequence"/>
</dbReference>
<dbReference type="RefSeq" id="WP_290041967.1">
    <property type="nucleotide sequence ID" value="NZ_JAOPLU010000002.1"/>
</dbReference>
<feature type="domain" description="Type VI secretion system effector TseH-like" evidence="1">
    <location>
        <begin position="45"/>
        <end position="165"/>
    </location>
</feature>
<accession>A0ABT7QBR8</accession>
<organism evidence="2 3">
    <name type="scientific">Aeromonas piscicola</name>
    <dbReference type="NCBI Taxonomy" id="600645"/>
    <lineage>
        <taxon>Bacteria</taxon>
        <taxon>Pseudomonadati</taxon>
        <taxon>Pseudomonadota</taxon>
        <taxon>Gammaproteobacteria</taxon>
        <taxon>Aeromonadales</taxon>
        <taxon>Aeromonadaceae</taxon>
        <taxon>Aeromonas</taxon>
    </lineage>
</organism>